<reference evidence="2" key="1">
    <citation type="journal article" date="2019" name="Int. J. Syst. Evol. Microbiol.">
        <title>The Global Catalogue of Microorganisms (GCM) 10K type strain sequencing project: providing services to taxonomists for standard genome sequencing and annotation.</title>
        <authorList>
            <consortium name="The Broad Institute Genomics Platform"/>
            <consortium name="The Broad Institute Genome Sequencing Center for Infectious Disease"/>
            <person name="Wu L."/>
            <person name="Ma J."/>
        </authorList>
    </citation>
    <scope>NUCLEOTIDE SEQUENCE [LARGE SCALE GENOMIC DNA]</scope>
    <source>
        <strain evidence="2">CGMCC 4.7677</strain>
    </source>
</reference>
<sequence>MGGNDALRAFFARCREYGIDVQEARRALARARTDVRSGRVLEVDPYQLAWRRLRRRNT</sequence>
<comment type="caution">
    <text evidence="1">The sequence shown here is derived from an EMBL/GenBank/DDBJ whole genome shotgun (WGS) entry which is preliminary data.</text>
</comment>
<organism evidence="1 2">
    <name type="scientific">Amycolatopsis deserti</name>
    <dbReference type="NCBI Taxonomy" id="185696"/>
    <lineage>
        <taxon>Bacteria</taxon>
        <taxon>Bacillati</taxon>
        <taxon>Actinomycetota</taxon>
        <taxon>Actinomycetes</taxon>
        <taxon>Pseudonocardiales</taxon>
        <taxon>Pseudonocardiaceae</taxon>
        <taxon>Amycolatopsis</taxon>
    </lineage>
</organism>
<keyword evidence="2" id="KW-1185">Reference proteome</keyword>
<proteinExistence type="predicted"/>
<evidence type="ECO:0000313" key="2">
    <source>
        <dbReference type="Proteomes" id="UP000605897"/>
    </source>
</evidence>
<gene>
    <name evidence="1" type="ORF">GCM10017786_58250</name>
</gene>
<dbReference type="Proteomes" id="UP000605897">
    <property type="component" value="Unassembled WGS sequence"/>
</dbReference>
<dbReference type="RefSeq" id="WP_191247796.1">
    <property type="nucleotide sequence ID" value="NZ_BNAU01000007.1"/>
</dbReference>
<name>A0ABQ3JBK1_9PSEU</name>
<dbReference type="EMBL" id="BNAU01000007">
    <property type="protein sequence ID" value="GHF16688.1"/>
    <property type="molecule type" value="Genomic_DNA"/>
</dbReference>
<evidence type="ECO:0000313" key="1">
    <source>
        <dbReference type="EMBL" id="GHF16688.1"/>
    </source>
</evidence>
<accession>A0ABQ3JBK1</accession>
<protein>
    <submittedName>
        <fullName evidence="1">Uncharacterized protein</fullName>
    </submittedName>
</protein>